<evidence type="ECO:0008006" key="4">
    <source>
        <dbReference type="Google" id="ProtNLM"/>
    </source>
</evidence>
<feature type="region of interest" description="Disordered" evidence="1">
    <location>
        <begin position="1"/>
        <end position="27"/>
    </location>
</feature>
<organism evidence="2 3">
    <name type="scientific">Paramarasmius palmivorus</name>
    <dbReference type="NCBI Taxonomy" id="297713"/>
    <lineage>
        <taxon>Eukaryota</taxon>
        <taxon>Fungi</taxon>
        <taxon>Dikarya</taxon>
        <taxon>Basidiomycota</taxon>
        <taxon>Agaricomycotina</taxon>
        <taxon>Agaricomycetes</taxon>
        <taxon>Agaricomycetidae</taxon>
        <taxon>Agaricales</taxon>
        <taxon>Marasmiineae</taxon>
        <taxon>Marasmiaceae</taxon>
        <taxon>Paramarasmius</taxon>
    </lineage>
</organism>
<evidence type="ECO:0000313" key="3">
    <source>
        <dbReference type="Proteomes" id="UP001383192"/>
    </source>
</evidence>
<dbReference type="EMBL" id="JAYKXP010000011">
    <property type="protein sequence ID" value="KAK7052867.1"/>
    <property type="molecule type" value="Genomic_DNA"/>
</dbReference>
<dbReference type="AlphaFoldDB" id="A0AAW0DND0"/>
<comment type="caution">
    <text evidence="2">The sequence shown here is derived from an EMBL/GenBank/DDBJ whole genome shotgun (WGS) entry which is preliminary data.</text>
</comment>
<proteinExistence type="predicted"/>
<keyword evidence="3" id="KW-1185">Reference proteome</keyword>
<dbReference type="Proteomes" id="UP001383192">
    <property type="component" value="Unassembled WGS sequence"/>
</dbReference>
<reference evidence="2 3" key="1">
    <citation type="submission" date="2024-01" db="EMBL/GenBank/DDBJ databases">
        <title>A draft genome for a cacao thread blight-causing isolate of Paramarasmius palmivorus.</title>
        <authorList>
            <person name="Baruah I.K."/>
            <person name="Bukari Y."/>
            <person name="Amoako-Attah I."/>
            <person name="Meinhardt L.W."/>
            <person name="Bailey B.A."/>
            <person name="Cohen S.P."/>
        </authorList>
    </citation>
    <scope>NUCLEOTIDE SEQUENCE [LARGE SCALE GENOMIC DNA]</scope>
    <source>
        <strain evidence="2 3">GH-12</strain>
    </source>
</reference>
<accession>A0AAW0DND0</accession>
<protein>
    <recommendedName>
        <fullName evidence="4">BTB domain-containing protein</fullName>
    </recommendedName>
</protein>
<name>A0AAW0DND0_9AGAR</name>
<evidence type="ECO:0000256" key="1">
    <source>
        <dbReference type="SAM" id="MobiDB-lite"/>
    </source>
</evidence>
<evidence type="ECO:0000313" key="2">
    <source>
        <dbReference type="EMBL" id="KAK7052867.1"/>
    </source>
</evidence>
<sequence length="322" mass="35954">MSFQHIDPEYGPGASTEQIPGPGSAADTYLDGVNPFPAIPIPVSPTFGPTTGESQRPTADAILFSSDSVMFYVDEYTLLQFSNNNFRGLLPFLGQDAESRMLFLHDIHSSELEIALQALYKIPATIASTAGGGNLEELQLLARGISWLPTFGIFANVVVLPHTHIFDQILSYAPLHPLETYAIAGFHDLEQLAVDVSPHTLPLELSNVTEELGDQMGWKYMLRLFRLHMNRRTILMNLLAPPPEIHHPTRDCDYDDQKELKAKWNMAVGSLTWEIRADTPTSLIREIVEAYTGEITCKKCIKARDTRLNTILTEWSMSVRSI</sequence>
<gene>
    <name evidence="2" type="ORF">VNI00_004186</name>
</gene>